<gene>
    <name evidence="2" type="ORF">EV378_6821</name>
</gene>
<dbReference type="PROSITE" id="PS50801">
    <property type="entry name" value="STAS"/>
    <property type="match status" value="1"/>
</dbReference>
<dbReference type="AlphaFoldDB" id="A0A4R1HQP5"/>
<dbReference type="Gene3D" id="3.30.750.24">
    <property type="entry name" value="STAS domain"/>
    <property type="match status" value="1"/>
</dbReference>
<dbReference type="Proteomes" id="UP000295560">
    <property type="component" value="Unassembled WGS sequence"/>
</dbReference>
<sequence>MAVPGTDERSGADAPDHQLVVPVSDEQLREQASEFVASGLGAGEQVSYFDDGMAAAVLERLADDGVDTADPLRTGQLQIIPPEATRSALEARPEALGGLLHGAVDTALAGGWRGLRFTGDLAHGLDRPGGVLLHEVDGVVDRVVRERPARVLCIYDRARFPSSLIEEMQTLHSREVPDDSLYDDGLLRITRGRGGVARLAGEVDHSNRQQVRRVLEPMREETLRSASSRSVDLVLDVVSLRFADVATVVSVVHAAEEMPSSHRLVLSGVRPRLARTLERCGATAASQLDVRARRG</sequence>
<organism evidence="2 3">
    <name type="scientific">Pseudonocardia endophytica</name>
    <dbReference type="NCBI Taxonomy" id="401976"/>
    <lineage>
        <taxon>Bacteria</taxon>
        <taxon>Bacillati</taxon>
        <taxon>Actinomycetota</taxon>
        <taxon>Actinomycetes</taxon>
        <taxon>Pseudonocardiales</taxon>
        <taxon>Pseudonocardiaceae</taxon>
        <taxon>Pseudonocardia</taxon>
    </lineage>
</organism>
<comment type="caution">
    <text evidence="2">The sequence shown here is derived from an EMBL/GenBank/DDBJ whole genome shotgun (WGS) entry which is preliminary data.</text>
</comment>
<accession>A0A4R1HQP5</accession>
<evidence type="ECO:0000259" key="1">
    <source>
        <dbReference type="PROSITE" id="PS50801"/>
    </source>
</evidence>
<dbReference type="Pfam" id="PF01740">
    <property type="entry name" value="STAS"/>
    <property type="match status" value="1"/>
</dbReference>
<proteinExistence type="predicted"/>
<dbReference type="OrthoDB" id="116243at2"/>
<dbReference type="InterPro" id="IPR036513">
    <property type="entry name" value="STAS_dom_sf"/>
</dbReference>
<keyword evidence="3" id="KW-1185">Reference proteome</keyword>
<reference evidence="2 3" key="1">
    <citation type="submission" date="2019-03" db="EMBL/GenBank/DDBJ databases">
        <title>Sequencing the genomes of 1000 actinobacteria strains.</title>
        <authorList>
            <person name="Klenk H.-P."/>
        </authorList>
    </citation>
    <scope>NUCLEOTIDE SEQUENCE [LARGE SCALE GENOMIC DNA]</scope>
    <source>
        <strain evidence="2 3">DSM 44969</strain>
    </source>
</reference>
<protein>
    <submittedName>
        <fullName evidence="2">DcmR-like sensory protein</fullName>
    </submittedName>
</protein>
<dbReference type="InterPro" id="IPR002645">
    <property type="entry name" value="STAS_dom"/>
</dbReference>
<dbReference type="RefSeq" id="WP_132431922.1">
    <property type="nucleotide sequence ID" value="NZ_SMFZ01000002.1"/>
</dbReference>
<dbReference type="Pfam" id="PF14417">
    <property type="entry name" value="MEDS"/>
    <property type="match status" value="1"/>
</dbReference>
<dbReference type="EMBL" id="SMFZ01000002">
    <property type="protein sequence ID" value="TCK22810.1"/>
    <property type="molecule type" value="Genomic_DNA"/>
</dbReference>
<dbReference type="InterPro" id="IPR025847">
    <property type="entry name" value="MEDS_domain"/>
</dbReference>
<dbReference type="SUPFAM" id="SSF52091">
    <property type="entry name" value="SpoIIaa-like"/>
    <property type="match status" value="1"/>
</dbReference>
<evidence type="ECO:0000313" key="2">
    <source>
        <dbReference type="EMBL" id="TCK22810.1"/>
    </source>
</evidence>
<name>A0A4R1HQP5_PSEEN</name>
<feature type="domain" description="STAS" evidence="1">
    <location>
        <begin position="196"/>
        <end position="295"/>
    </location>
</feature>
<evidence type="ECO:0000313" key="3">
    <source>
        <dbReference type="Proteomes" id="UP000295560"/>
    </source>
</evidence>